<evidence type="ECO:0000313" key="8">
    <source>
        <dbReference type="Proteomes" id="UP000642809"/>
    </source>
</evidence>
<dbReference type="InterPro" id="IPR049614">
    <property type="entry name" value="HrpB_DEXH"/>
</dbReference>
<evidence type="ECO:0000256" key="1">
    <source>
        <dbReference type="ARBA" id="ARBA00022741"/>
    </source>
</evidence>
<keyword evidence="1" id="KW-0547">Nucleotide-binding</keyword>
<dbReference type="InterPro" id="IPR027417">
    <property type="entry name" value="P-loop_NTPase"/>
</dbReference>
<evidence type="ECO:0000256" key="3">
    <source>
        <dbReference type="ARBA" id="ARBA00022806"/>
    </source>
</evidence>
<proteinExistence type="predicted"/>
<dbReference type="InterPro" id="IPR013689">
    <property type="entry name" value="RNA_helicase_ATP-dep_HrpB_C"/>
</dbReference>
<dbReference type="GO" id="GO:0016787">
    <property type="term" value="F:hydrolase activity"/>
    <property type="evidence" value="ECO:0007669"/>
    <property type="project" value="UniProtKB-KW"/>
</dbReference>
<dbReference type="NCBIfam" id="TIGR01970">
    <property type="entry name" value="DEAH_box_HrpB"/>
    <property type="match status" value="1"/>
</dbReference>
<accession>A0A8J3CU21</accession>
<dbReference type="PANTHER" id="PTHR43519">
    <property type="entry name" value="ATP-DEPENDENT RNA HELICASE HRPB"/>
    <property type="match status" value="1"/>
</dbReference>
<dbReference type="Pfam" id="PF21010">
    <property type="entry name" value="HA2_C"/>
    <property type="match status" value="1"/>
</dbReference>
<evidence type="ECO:0000256" key="2">
    <source>
        <dbReference type="ARBA" id="ARBA00022801"/>
    </source>
</evidence>
<keyword evidence="8" id="KW-1185">Reference proteome</keyword>
<dbReference type="Pfam" id="PF00270">
    <property type="entry name" value="DEAD"/>
    <property type="match status" value="1"/>
</dbReference>
<organism evidence="7 8">
    <name type="scientific">Mongoliitalea lutea</name>
    <dbReference type="NCBI Taxonomy" id="849756"/>
    <lineage>
        <taxon>Bacteria</taxon>
        <taxon>Pseudomonadati</taxon>
        <taxon>Bacteroidota</taxon>
        <taxon>Cytophagia</taxon>
        <taxon>Cytophagales</taxon>
        <taxon>Cyclobacteriaceae</taxon>
        <taxon>Mongoliitalea</taxon>
    </lineage>
</organism>
<feature type="domain" description="Helicase C-terminal" evidence="6">
    <location>
        <begin position="186"/>
        <end position="354"/>
    </location>
</feature>
<dbReference type="InterPro" id="IPR011545">
    <property type="entry name" value="DEAD/DEAH_box_helicase_dom"/>
</dbReference>
<sequence length="808" mass="90630">MTKLQASNTLIVHAPPGAGKSTLLPLAILEANLVNGAKILMLEPRRLAAKSIAERMASLLGEKVGQQVGYRIRFDSKVGPETKLEVLTEGILTRMLQQDNALDGVGIVIFDEFHERNIHADLAMALCRESQQILRPDLKILVMSATLNMPQLEKLLQCDTVVSEGKHYPVEEIYVGNTDLFTVVEGVVDTVVRASKEQQGDILAFLPGEGEIKKAIELLNKRIPDFAIHGLYGKLSPTAQQQAIRPHPSDKRKVVLATSIAETSLTIEGIRVVVDSGFTKKSVFNPRSGLSRLETVAISKDSATQRKGRAGRLGPGVCYRLWSKAAHQFMEEFKKPEIEEADLCNLVLELIGWGVDDIFSLAWLSKPPQGSVNQAIETLHQINALEHHKLTEHGKRLLKIPAHPRISHMMLMAEELDLLPLACDVAAVLEERDPLPQEKNVDINLRIEALRRARKEQLHQKGLAKLEKVANHYRKIFGIEPSNAPVDPYQTGFLLANAFPERIASARPGNNAQFQLANGKLAQMSHQDDLAHESWLAISHIDEREGLGKIFLASPLLPTDLKPLIKTRRVVKFDKDKSSFIAENQLSIGSIILRATPISDLQEEENISALKSFIIQHGSQLFSLSKEVENLLNRVQSLRIWKTSLELPDYSIQALFERELTWLEPYLYGIKRMEDFTKLDLYSILKHALSFEQQQALDLLAPSHFQVPSGSQIPIQYQADGMTPILEVRLQELFGMLETPKICENTIPLTIHLLSPGFKLVQITSDLRSFWADAYFEVKKELKRRYPKHSWPENPLNAQAVRGVVKKK</sequence>
<feature type="domain" description="Helicase ATP-binding" evidence="5">
    <location>
        <begin position="1"/>
        <end position="165"/>
    </location>
</feature>
<protein>
    <submittedName>
        <fullName evidence="7">ATP-dependent helicase HrpB</fullName>
    </submittedName>
</protein>
<gene>
    <name evidence="7" type="primary">hrpB</name>
    <name evidence="7" type="ORF">GCM10008106_07130</name>
</gene>
<dbReference type="SMART" id="SM00847">
    <property type="entry name" value="HA2"/>
    <property type="match status" value="1"/>
</dbReference>
<dbReference type="AlphaFoldDB" id="A0A8J3CU21"/>
<dbReference type="Proteomes" id="UP000642809">
    <property type="component" value="Unassembled WGS sequence"/>
</dbReference>
<evidence type="ECO:0000256" key="4">
    <source>
        <dbReference type="ARBA" id="ARBA00022840"/>
    </source>
</evidence>
<keyword evidence="2" id="KW-0378">Hydrolase</keyword>
<dbReference type="InterPro" id="IPR010225">
    <property type="entry name" value="HrpB"/>
</dbReference>
<dbReference type="Pfam" id="PF08482">
    <property type="entry name" value="HrpB_C"/>
    <property type="match status" value="1"/>
</dbReference>
<dbReference type="FunFam" id="3.40.50.300:FF:002125">
    <property type="entry name" value="ATP-dependent helicase HrpB"/>
    <property type="match status" value="1"/>
</dbReference>
<dbReference type="PROSITE" id="PS51194">
    <property type="entry name" value="HELICASE_CTER"/>
    <property type="match status" value="1"/>
</dbReference>
<comment type="caution">
    <text evidence="7">The sequence shown here is derived from an EMBL/GenBank/DDBJ whole genome shotgun (WGS) entry which is preliminary data.</text>
</comment>
<dbReference type="GO" id="GO:0003676">
    <property type="term" value="F:nucleic acid binding"/>
    <property type="evidence" value="ECO:0007669"/>
    <property type="project" value="InterPro"/>
</dbReference>
<dbReference type="SUPFAM" id="SSF52540">
    <property type="entry name" value="P-loop containing nucleoside triphosphate hydrolases"/>
    <property type="match status" value="2"/>
</dbReference>
<reference evidence="7" key="2">
    <citation type="submission" date="2020-09" db="EMBL/GenBank/DDBJ databases">
        <authorList>
            <person name="Sun Q."/>
            <person name="Kim S."/>
        </authorList>
    </citation>
    <scope>NUCLEOTIDE SEQUENCE</scope>
    <source>
        <strain evidence="7">KCTC 23224</strain>
    </source>
</reference>
<dbReference type="InterPro" id="IPR007502">
    <property type="entry name" value="Helicase-assoc_dom"/>
</dbReference>
<dbReference type="CDD" id="cd18791">
    <property type="entry name" value="SF2_C_RHA"/>
    <property type="match status" value="1"/>
</dbReference>
<dbReference type="InterPro" id="IPR014001">
    <property type="entry name" value="Helicase_ATP-bd"/>
</dbReference>
<dbReference type="PANTHER" id="PTHR43519:SF1">
    <property type="entry name" value="ATP-DEPENDENT RNA HELICASE HRPB"/>
    <property type="match status" value="1"/>
</dbReference>
<dbReference type="SMART" id="SM00490">
    <property type="entry name" value="HELICc"/>
    <property type="match status" value="1"/>
</dbReference>
<dbReference type="EMBL" id="BMYF01000003">
    <property type="protein sequence ID" value="GHB28941.1"/>
    <property type="molecule type" value="Genomic_DNA"/>
</dbReference>
<evidence type="ECO:0000313" key="7">
    <source>
        <dbReference type="EMBL" id="GHB28941.1"/>
    </source>
</evidence>
<dbReference type="Gene3D" id="1.20.120.1080">
    <property type="match status" value="1"/>
</dbReference>
<reference evidence="7" key="1">
    <citation type="journal article" date="2014" name="Int. J. Syst. Evol. Microbiol.">
        <title>Complete genome sequence of Corynebacterium casei LMG S-19264T (=DSM 44701T), isolated from a smear-ripened cheese.</title>
        <authorList>
            <consortium name="US DOE Joint Genome Institute (JGI-PGF)"/>
            <person name="Walter F."/>
            <person name="Albersmeier A."/>
            <person name="Kalinowski J."/>
            <person name="Ruckert C."/>
        </authorList>
    </citation>
    <scope>NUCLEOTIDE SEQUENCE</scope>
    <source>
        <strain evidence="7">KCTC 23224</strain>
    </source>
</reference>
<dbReference type="Pfam" id="PF00271">
    <property type="entry name" value="Helicase_C"/>
    <property type="match status" value="1"/>
</dbReference>
<dbReference type="SMART" id="SM00487">
    <property type="entry name" value="DEXDc"/>
    <property type="match status" value="1"/>
</dbReference>
<evidence type="ECO:0000259" key="6">
    <source>
        <dbReference type="PROSITE" id="PS51194"/>
    </source>
</evidence>
<keyword evidence="3 7" id="KW-0347">Helicase</keyword>
<name>A0A8J3CU21_9BACT</name>
<keyword evidence="4" id="KW-0067">ATP-binding</keyword>
<evidence type="ECO:0000259" key="5">
    <source>
        <dbReference type="PROSITE" id="PS51192"/>
    </source>
</evidence>
<dbReference type="InterPro" id="IPR001650">
    <property type="entry name" value="Helicase_C-like"/>
</dbReference>
<dbReference type="GO" id="GO:0005524">
    <property type="term" value="F:ATP binding"/>
    <property type="evidence" value="ECO:0007669"/>
    <property type="project" value="UniProtKB-KW"/>
</dbReference>
<dbReference type="PIRSF" id="PIRSF005496">
    <property type="entry name" value="ATP_hel_hrpB"/>
    <property type="match status" value="1"/>
</dbReference>
<dbReference type="GO" id="GO:0004386">
    <property type="term" value="F:helicase activity"/>
    <property type="evidence" value="ECO:0007669"/>
    <property type="project" value="UniProtKB-KW"/>
</dbReference>
<dbReference type="Gene3D" id="3.40.50.300">
    <property type="entry name" value="P-loop containing nucleotide triphosphate hydrolases"/>
    <property type="match status" value="2"/>
</dbReference>
<dbReference type="CDD" id="cd17990">
    <property type="entry name" value="DEXHc_HrpB"/>
    <property type="match status" value="1"/>
</dbReference>
<dbReference type="PROSITE" id="PS51192">
    <property type="entry name" value="HELICASE_ATP_BIND_1"/>
    <property type="match status" value="1"/>
</dbReference>